<dbReference type="InterPro" id="IPR050484">
    <property type="entry name" value="Transf_Hexapept/Carb_Anhydrase"/>
</dbReference>
<dbReference type="InterPro" id="IPR047324">
    <property type="entry name" value="LbH_gamma_CA-like"/>
</dbReference>
<dbReference type="PANTHER" id="PTHR13061">
    <property type="entry name" value="DYNACTIN SUBUNIT P25"/>
    <property type="match status" value="1"/>
</dbReference>
<proteinExistence type="predicted"/>
<evidence type="ECO:0000313" key="1">
    <source>
        <dbReference type="EMBL" id="TFJ84237.1"/>
    </source>
</evidence>
<accession>A0A4D9D1K1</accession>
<reference evidence="1 2" key="1">
    <citation type="submission" date="2019-01" db="EMBL/GenBank/DDBJ databases">
        <title>Nuclear Genome Assembly of the Microalgal Biofuel strain Nannochloropsis salina CCMP1776.</title>
        <authorList>
            <person name="Hovde B."/>
        </authorList>
    </citation>
    <scope>NUCLEOTIDE SEQUENCE [LARGE SCALE GENOMIC DNA]</scope>
    <source>
        <strain evidence="1 2">CCMP1776</strain>
    </source>
</reference>
<dbReference type="InterPro" id="IPR011004">
    <property type="entry name" value="Trimer_LpxA-like_sf"/>
</dbReference>
<dbReference type="SMR" id="A0A4D9D1K1"/>
<dbReference type="PANTHER" id="PTHR13061:SF29">
    <property type="entry name" value="GAMMA CARBONIC ANHYDRASE-LIKE 1, MITOCHONDRIAL-RELATED"/>
    <property type="match status" value="1"/>
</dbReference>
<dbReference type="CDD" id="cd04645">
    <property type="entry name" value="LbH_gamma_CA_like"/>
    <property type="match status" value="1"/>
</dbReference>
<dbReference type="AlphaFoldDB" id="A0A4D9D1K1"/>
<dbReference type="Gene3D" id="2.160.10.10">
    <property type="entry name" value="Hexapeptide repeat proteins"/>
    <property type="match status" value="1"/>
</dbReference>
<comment type="caution">
    <text evidence="1">The sequence shown here is derived from an EMBL/GenBank/DDBJ whole genome shotgun (WGS) entry which is preliminary data.</text>
</comment>
<evidence type="ECO:0000313" key="2">
    <source>
        <dbReference type="Proteomes" id="UP000355283"/>
    </source>
</evidence>
<gene>
    <name evidence="1" type="ORF">NSK_004228</name>
</gene>
<organism evidence="1 2">
    <name type="scientific">Nannochloropsis salina CCMP1776</name>
    <dbReference type="NCBI Taxonomy" id="1027361"/>
    <lineage>
        <taxon>Eukaryota</taxon>
        <taxon>Sar</taxon>
        <taxon>Stramenopiles</taxon>
        <taxon>Ochrophyta</taxon>
        <taxon>Eustigmatophyceae</taxon>
        <taxon>Eustigmatales</taxon>
        <taxon>Monodopsidaceae</taxon>
        <taxon>Microchloropsis</taxon>
        <taxon>Microchloropsis salina</taxon>
    </lineage>
</organism>
<sequence length="278" mass="29029">MTGPILSAFGAAARAAGRAFENAGKLLEVAPYVEHLAPSTKVLSFGGKAPAIHETAFVAPSASIIGNVQVGKGASVWYGATLRGDVQSITVGEQTTIGDRAVVHVAKLKGDAPTKIGNRVTVGPRAVIHACTLEDESTVGAGAQVLDKAVVKSHAALAPGAVLTPGKTVPSGHLWAGVPAKFVRELTAEEIANIKREAVASFELATVHKAETSKDYVQVEADEEAWIDKKQRSPSYWPRLKDPKDPAEIPGFGVPGRIFNHPLTVPLPEGSDRSGASK</sequence>
<protein>
    <recommendedName>
        <fullName evidence="3">Gamma carbonic anhydrase</fullName>
    </recommendedName>
</protein>
<dbReference type="Proteomes" id="UP000355283">
    <property type="component" value="Unassembled WGS sequence"/>
</dbReference>
<dbReference type="EMBL" id="SDOX01000019">
    <property type="protein sequence ID" value="TFJ84237.1"/>
    <property type="molecule type" value="Genomic_DNA"/>
</dbReference>
<keyword evidence="2" id="KW-1185">Reference proteome</keyword>
<name>A0A4D9D1K1_9STRA</name>
<dbReference type="SUPFAM" id="SSF51161">
    <property type="entry name" value="Trimeric LpxA-like enzymes"/>
    <property type="match status" value="1"/>
</dbReference>
<evidence type="ECO:0008006" key="3">
    <source>
        <dbReference type="Google" id="ProtNLM"/>
    </source>
</evidence>
<dbReference type="OrthoDB" id="25818at2759"/>